<dbReference type="OrthoDB" id="9808930at2"/>
<reference evidence="6 7" key="1">
    <citation type="submission" date="2019-02" db="EMBL/GenBank/DDBJ databases">
        <title>Genomic Encyclopedia of Type Strains, Phase IV (KMG-IV): sequencing the most valuable type-strain genomes for metagenomic binning, comparative biology and taxonomic classification.</title>
        <authorList>
            <person name="Goeker M."/>
        </authorList>
    </citation>
    <scope>NUCLEOTIDE SEQUENCE [LARGE SCALE GENOMIC DNA]</scope>
    <source>
        <strain evidence="6 7">DSM 17196</strain>
    </source>
</reference>
<name>A0A4Q7P184_9FLAO</name>
<keyword evidence="2 5" id="KW-0812">Transmembrane</keyword>
<evidence type="ECO:0000256" key="4">
    <source>
        <dbReference type="ARBA" id="ARBA00023136"/>
    </source>
</evidence>
<keyword evidence="4 5" id="KW-0472">Membrane</keyword>
<keyword evidence="7" id="KW-1185">Reference proteome</keyword>
<evidence type="ECO:0000256" key="2">
    <source>
        <dbReference type="ARBA" id="ARBA00022692"/>
    </source>
</evidence>
<organism evidence="6 7">
    <name type="scientific">Aquimarina brevivitae</name>
    <dbReference type="NCBI Taxonomy" id="323412"/>
    <lineage>
        <taxon>Bacteria</taxon>
        <taxon>Pseudomonadati</taxon>
        <taxon>Bacteroidota</taxon>
        <taxon>Flavobacteriia</taxon>
        <taxon>Flavobacteriales</taxon>
        <taxon>Flavobacteriaceae</taxon>
        <taxon>Aquimarina</taxon>
    </lineage>
</organism>
<evidence type="ECO:0000313" key="6">
    <source>
        <dbReference type="EMBL" id="RZS93317.1"/>
    </source>
</evidence>
<evidence type="ECO:0000313" key="7">
    <source>
        <dbReference type="Proteomes" id="UP000292262"/>
    </source>
</evidence>
<feature type="transmembrane region" description="Helical" evidence="5">
    <location>
        <begin position="105"/>
        <end position="132"/>
    </location>
</feature>
<proteinExistence type="predicted"/>
<comment type="caution">
    <text evidence="6">The sequence shown here is derived from an EMBL/GenBank/DDBJ whole genome shotgun (WGS) entry which is preliminary data.</text>
</comment>
<feature type="transmembrane region" description="Helical" evidence="5">
    <location>
        <begin position="59"/>
        <end position="79"/>
    </location>
</feature>
<gene>
    <name evidence="6" type="ORF">EV197_1895</name>
</gene>
<evidence type="ECO:0000256" key="1">
    <source>
        <dbReference type="ARBA" id="ARBA00004141"/>
    </source>
</evidence>
<protein>
    <recommendedName>
        <fullName evidence="8">Tic20 family protein</fullName>
    </recommendedName>
</protein>
<keyword evidence="3 5" id="KW-1133">Transmembrane helix</keyword>
<sequence length="150" mass="16906">MDNSNHKNIATFIHLGIFSKYFFPFGGFIAPILLWTLNKDKSEFIDKNGKEAINFQLSILLYIIVLGTLSIPFFIFNVLGDASLMNLTHNDNIHINMSNPGSFNVLIGASFIGIIALIGFFLEIVFIINAAIKANKGEEYRYPLTIRFLK</sequence>
<dbReference type="EMBL" id="SGXE01000002">
    <property type="protein sequence ID" value="RZS93317.1"/>
    <property type="molecule type" value="Genomic_DNA"/>
</dbReference>
<evidence type="ECO:0000256" key="3">
    <source>
        <dbReference type="ARBA" id="ARBA00022989"/>
    </source>
</evidence>
<dbReference type="AlphaFoldDB" id="A0A4Q7P184"/>
<dbReference type="Pfam" id="PF09685">
    <property type="entry name" value="MamF_MmsF"/>
    <property type="match status" value="1"/>
</dbReference>
<dbReference type="RefSeq" id="WP_130286455.1">
    <property type="nucleotide sequence ID" value="NZ_SGXE01000002.1"/>
</dbReference>
<accession>A0A4Q7P184</accession>
<feature type="transmembrane region" description="Helical" evidence="5">
    <location>
        <begin position="12"/>
        <end position="38"/>
    </location>
</feature>
<dbReference type="InterPro" id="IPR019109">
    <property type="entry name" value="MamF_MmsF"/>
</dbReference>
<comment type="subcellular location">
    <subcellularLocation>
        <location evidence="1">Membrane</location>
        <topology evidence="1">Multi-pass membrane protein</topology>
    </subcellularLocation>
</comment>
<dbReference type="Proteomes" id="UP000292262">
    <property type="component" value="Unassembled WGS sequence"/>
</dbReference>
<evidence type="ECO:0008006" key="8">
    <source>
        <dbReference type="Google" id="ProtNLM"/>
    </source>
</evidence>
<evidence type="ECO:0000256" key="5">
    <source>
        <dbReference type="SAM" id="Phobius"/>
    </source>
</evidence>